<feature type="compositionally biased region" description="Basic and acidic residues" evidence="1">
    <location>
        <begin position="53"/>
        <end position="65"/>
    </location>
</feature>
<gene>
    <name evidence="2" type="ORF">EGYM00392_LOCUS6249</name>
</gene>
<evidence type="ECO:0000313" key="2">
    <source>
        <dbReference type="EMBL" id="CAD8995194.1"/>
    </source>
</evidence>
<organism evidence="2">
    <name type="scientific">Eutreptiella gymnastica</name>
    <dbReference type="NCBI Taxonomy" id="73025"/>
    <lineage>
        <taxon>Eukaryota</taxon>
        <taxon>Discoba</taxon>
        <taxon>Euglenozoa</taxon>
        <taxon>Euglenida</taxon>
        <taxon>Spirocuta</taxon>
        <taxon>Euglenophyceae</taxon>
        <taxon>Eutreptiales</taxon>
        <taxon>Eutreptiaceae</taxon>
        <taxon>Eutreptiella</taxon>
    </lineage>
</organism>
<name>A0A7S1N3F4_9EUGL</name>
<dbReference type="EMBL" id="HBGA01016107">
    <property type="protein sequence ID" value="CAD8995194.1"/>
    <property type="molecule type" value="Transcribed_RNA"/>
</dbReference>
<dbReference type="AlphaFoldDB" id="A0A7S1N3F4"/>
<reference evidence="2" key="1">
    <citation type="submission" date="2021-01" db="EMBL/GenBank/DDBJ databases">
        <authorList>
            <person name="Corre E."/>
            <person name="Pelletier E."/>
            <person name="Niang G."/>
            <person name="Scheremetjew M."/>
            <person name="Finn R."/>
            <person name="Kale V."/>
            <person name="Holt S."/>
            <person name="Cochrane G."/>
            <person name="Meng A."/>
            <person name="Brown T."/>
            <person name="Cohen L."/>
        </authorList>
    </citation>
    <scope>NUCLEOTIDE SEQUENCE</scope>
    <source>
        <strain evidence="2">NIES-381</strain>
    </source>
</reference>
<accession>A0A7S1N3F4</accession>
<protein>
    <submittedName>
        <fullName evidence="2">Uncharacterized protein</fullName>
    </submittedName>
</protein>
<feature type="region of interest" description="Disordered" evidence="1">
    <location>
        <begin position="49"/>
        <end position="73"/>
    </location>
</feature>
<sequence>MSTEGNHAHVPSNNDGLIVERNDGTVLWGPQAPKAAGLPALDQVLQTAAPVQARREKRERERANEPKSWAEAQQRYKDEHRTLQFEQPNVERFSIRRGRDWENQPHNRYDPILQAPLDAEFREKLVLAEEAALVKAVNKGLQRALETSNVAFDVLNFQPKFGLTEAEAIECSRLARVEGCKRVEGKETPFDIINLKQKANMPDVKELAHMKEGEFSHKYDRNFNVVNGEFKEDHARKIAEKNAKIKDRCVQRFIATHDLHPIVGEFYDADKEVLVREREEQRLQRKREQFHADVGPTSVLRSEGHAFNVVNGQEYHPERVKLIQDRLDARMVSNMEYRHRNAQYVEELEESVARDSQKALAKRFNNQQRVQNLHMARTFDITNNKSFGLSTMERQSASDAQCMADDVKGLQAPSLPLSRLQPKTVADKLNHIASRSSAAEKELTRIPRGQLSSTFERVQALPPARPASTPFMKSKTAPVTSAAAFMATSSGATSAR</sequence>
<evidence type="ECO:0000256" key="1">
    <source>
        <dbReference type="SAM" id="MobiDB-lite"/>
    </source>
</evidence>
<proteinExistence type="predicted"/>